<keyword evidence="3 8" id="KW-1133">Transmembrane helix</keyword>
<keyword evidence="2 8" id="KW-0812">Transmembrane</keyword>
<dbReference type="SUPFAM" id="SSF81321">
    <property type="entry name" value="Family A G protein-coupled receptor-like"/>
    <property type="match status" value="1"/>
</dbReference>
<evidence type="ECO:0000256" key="2">
    <source>
        <dbReference type="ARBA" id="ARBA00022692"/>
    </source>
</evidence>
<organism evidence="9 10">
    <name type="scientific">Molossus molossus</name>
    <name type="common">Pallas' mastiff bat</name>
    <name type="synonym">Vespertilio molossus</name>
    <dbReference type="NCBI Taxonomy" id="27622"/>
    <lineage>
        <taxon>Eukaryota</taxon>
        <taxon>Metazoa</taxon>
        <taxon>Chordata</taxon>
        <taxon>Craniata</taxon>
        <taxon>Vertebrata</taxon>
        <taxon>Euteleostomi</taxon>
        <taxon>Mammalia</taxon>
        <taxon>Eutheria</taxon>
        <taxon>Laurasiatheria</taxon>
        <taxon>Chiroptera</taxon>
        <taxon>Yangochiroptera</taxon>
        <taxon>Molossidae</taxon>
        <taxon>Molossus</taxon>
    </lineage>
</organism>
<proteinExistence type="predicted"/>
<dbReference type="Proteomes" id="UP000550707">
    <property type="component" value="Unassembled WGS sequence"/>
</dbReference>
<dbReference type="PANTHER" id="PTHR48018">
    <property type="entry name" value="OLFACTORY RECEPTOR"/>
    <property type="match status" value="1"/>
</dbReference>
<evidence type="ECO:0000313" key="10">
    <source>
        <dbReference type="Proteomes" id="UP000550707"/>
    </source>
</evidence>
<comment type="subcellular location">
    <subcellularLocation>
        <location evidence="1">Membrane</location>
        <topology evidence="1">Multi-pass membrane protein</topology>
    </subcellularLocation>
</comment>
<keyword evidence="4" id="KW-0297">G-protein coupled receptor</keyword>
<gene>
    <name evidence="9" type="ORF">HJG59_008710</name>
</gene>
<evidence type="ECO:0000313" key="9">
    <source>
        <dbReference type="EMBL" id="KAF6438014.1"/>
    </source>
</evidence>
<reference evidence="9 10" key="1">
    <citation type="journal article" date="2020" name="Nature">
        <title>Six reference-quality genomes reveal evolution of bat adaptations.</title>
        <authorList>
            <person name="Jebb D."/>
            <person name="Huang Z."/>
            <person name="Pippel M."/>
            <person name="Hughes G.M."/>
            <person name="Lavrichenko K."/>
            <person name="Devanna P."/>
            <person name="Winkler S."/>
            <person name="Jermiin L.S."/>
            <person name="Skirmuntt E.C."/>
            <person name="Katzourakis A."/>
            <person name="Burkitt-Gray L."/>
            <person name="Ray D.A."/>
            <person name="Sullivan K.A.M."/>
            <person name="Roscito J.G."/>
            <person name="Kirilenko B.M."/>
            <person name="Davalos L.M."/>
            <person name="Corthals A.P."/>
            <person name="Power M.L."/>
            <person name="Jones G."/>
            <person name="Ransome R.D."/>
            <person name="Dechmann D.K.N."/>
            <person name="Locatelli A.G."/>
            <person name="Puechmaille S.J."/>
            <person name="Fedrigo O."/>
            <person name="Jarvis E.D."/>
            <person name="Hiller M."/>
            <person name="Vernes S.C."/>
            <person name="Myers E.W."/>
            <person name="Teeling E.C."/>
        </authorList>
    </citation>
    <scope>NUCLEOTIDE SEQUENCE [LARGE SCALE GENOMIC DNA]</scope>
    <source>
        <strain evidence="9">MMolMol1</strain>
        <tissue evidence="9">Muscle</tissue>
    </source>
</reference>
<dbReference type="AlphaFoldDB" id="A0A7J8ERB6"/>
<sequence length="128" mass="14219">MKLNISFPATGCQKFIEVKDERCVYGHRSWGPQMLAESEDFSISKEDDACQYVVRKCLNKEAGSVIGFTVLVIVASYIYILTTILKMCSNEGHRKAFSTCSAHLTAVTLFCGTVTFIYVMPSLATQLT</sequence>
<dbReference type="InParanoid" id="A0A7J8ERB6"/>
<accession>A0A7J8ERB6</accession>
<dbReference type="GO" id="GO:0004930">
    <property type="term" value="F:G protein-coupled receptor activity"/>
    <property type="evidence" value="ECO:0007669"/>
    <property type="project" value="UniProtKB-KW"/>
</dbReference>
<keyword evidence="10" id="KW-1185">Reference proteome</keyword>
<evidence type="ECO:0000256" key="7">
    <source>
        <dbReference type="ARBA" id="ARBA00023224"/>
    </source>
</evidence>
<evidence type="ECO:0000256" key="8">
    <source>
        <dbReference type="SAM" id="Phobius"/>
    </source>
</evidence>
<evidence type="ECO:0008006" key="11">
    <source>
        <dbReference type="Google" id="ProtNLM"/>
    </source>
</evidence>
<comment type="caution">
    <text evidence="9">The sequence shown here is derived from an EMBL/GenBank/DDBJ whole genome shotgun (WGS) entry which is preliminary data.</text>
</comment>
<evidence type="ECO:0000256" key="1">
    <source>
        <dbReference type="ARBA" id="ARBA00004141"/>
    </source>
</evidence>
<dbReference type="EMBL" id="JACASF010000013">
    <property type="protein sequence ID" value="KAF6438014.1"/>
    <property type="molecule type" value="Genomic_DNA"/>
</dbReference>
<keyword evidence="5 8" id="KW-0472">Membrane</keyword>
<keyword evidence="6" id="KW-0675">Receptor</keyword>
<dbReference type="GO" id="GO:0016020">
    <property type="term" value="C:membrane"/>
    <property type="evidence" value="ECO:0007669"/>
    <property type="project" value="UniProtKB-SubCell"/>
</dbReference>
<evidence type="ECO:0000256" key="5">
    <source>
        <dbReference type="ARBA" id="ARBA00023136"/>
    </source>
</evidence>
<name>A0A7J8ERB6_MOLMO</name>
<dbReference type="GO" id="GO:0004984">
    <property type="term" value="F:olfactory receptor activity"/>
    <property type="evidence" value="ECO:0007669"/>
    <property type="project" value="InterPro"/>
</dbReference>
<dbReference type="InterPro" id="IPR000725">
    <property type="entry name" value="Olfact_rcpt"/>
</dbReference>
<evidence type="ECO:0000256" key="4">
    <source>
        <dbReference type="ARBA" id="ARBA00023040"/>
    </source>
</evidence>
<keyword evidence="7" id="KW-0807">Transducer</keyword>
<evidence type="ECO:0000256" key="3">
    <source>
        <dbReference type="ARBA" id="ARBA00022989"/>
    </source>
</evidence>
<evidence type="ECO:0000256" key="6">
    <source>
        <dbReference type="ARBA" id="ARBA00023170"/>
    </source>
</evidence>
<dbReference type="Pfam" id="PF13853">
    <property type="entry name" value="7tm_4"/>
    <property type="match status" value="1"/>
</dbReference>
<protein>
    <recommendedName>
        <fullName evidence="11">40S ribosomal protein S6</fullName>
    </recommendedName>
</protein>
<feature type="transmembrane region" description="Helical" evidence="8">
    <location>
        <begin position="65"/>
        <end position="85"/>
    </location>
</feature>
<feature type="transmembrane region" description="Helical" evidence="8">
    <location>
        <begin position="97"/>
        <end position="120"/>
    </location>
</feature>